<evidence type="ECO:0000313" key="10">
    <source>
        <dbReference type="Proteomes" id="UP000218113"/>
    </source>
</evidence>
<dbReference type="PROSITE" id="PS00737">
    <property type="entry name" value="THIOLASE_2"/>
    <property type="match status" value="1"/>
</dbReference>
<feature type="active site" description="Acyl-thioester intermediate" evidence="5">
    <location>
        <position position="91"/>
    </location>
</feature>
<dbReference type="InterPro" id="IPR050215">
    <property type="entry name" value="Thiolase-like_sf_Thiolase"/>
</dbReference>
<dbReference type="GO" id="GO:0006635">
    <property type="term" value="P:fatty acid beta-oxidation"/>
    <property type="evidence" value="ECO:0007669"/>
    <property type="project" value="TreeGrafter"/>
</dbReference>
<feature type="active site" description="Proton acceptor" evidence="5">
    <location>
        <position position="364"/>
    </location>
</feature>
<comment type="similarity">
    <text evidence="1 6">Belongs to the thiolase-like superfamily. Thiolase family.</text>
</comment>
<proteinExistence type="inferred from homology"/>
<evidence type="ECO:0000256" key="3">
    <source>
        <dbReference type="ARBA" id="ARBA00023315"/>
    </source>
</evidence>
<keyword evidence="3 6" id="KW-0012">Acyltransferase</keyword>
<dbReference type="InterPro" id="IPR020613">
    <property type="entry name" value="Thiolase_CS"/>
</dbReference>
<evidence type="ECO:0000256" key="1">
    <source>
        <dbReference type="ARBA" id="ARBA00010982"/>
    </source>
</evidence>
<dbReference type="PANTHER" id="PTHR43853:SF11">
    <property type="entry name" value="3-KETOACYL-COA THIOLASE FADA"/>
    <property type="match status" value="1"/>
</dbReference>
<name>A0A2A4STA7_9DELT</name>
<accession>A0A2A4STA7</accession>
<evidence type="ECO:0000256" key="5">
    <source>
        <dbReference type="PIRSR" id="PIRSR000429-1"/>
    </source>
</evidence>
<dbReference type="InterPro" id="IPR016039">
    <property type="entry name" value="Thiolase-like"/>
</dbReference>
<evidence type="ECO:0000313" key="9">
    <source>
        <dbReference type="EMBL" id="PCI23997.1"/>
    </source>
</evidence>
<dbReference type="InterPro" id="IPR020610">
    <property type="entry name" value="Thiolase_AS"/>
</dbReference>
<dbReference type="GO" id="GO:0010124">
    <property type="term" value="P:phenylacetate catabolic process"/>
    <property type="evidence" value="ECO:0007669"/>
    <property type="project" value="TreeGrafter"/>
</dbReference>
<keyword evidence="2 6" id="KW-0808">Transferase</keyword>
<dbReference type="PROSITE" id="PS00099">
    <property type="entry name" value="THIOLASE_3"/>
    <property type="match status" value="1"/>
</dbReference>
<evidence type="ECO:0000256" key="6">
    <source>
        <dbReference type="RuleBase" id="RU003557"/>
    </source>
</evidence>
<reference evidence="10" key="1">
    <citation type="submission" date="2017-08" db="EMBL/GenBank/DDBJ databases">
        <title>A dynamic microbial community with high functional redundancy inhabits the cold, oxic subseafloor aquifer.</title>
        <authorList>
            <person name="Tully B.J."/>
            <person name="Wheat C.G."/>
            <person name="Glazer B.T."/>
            <person name="Huber J.A."/>
        </authorList>
    </citation>
    <scope>NUCLEOTIDE SEQUENCE [LARGE SCALE GENOMIC DNA]</scope>
</reference>
<dbReference type="InterPro" id="IPR002155">
    <property type="entry name" value="Thiolase"/>
</dbReference>
<dbReference type="InterPro" id="IPR020616">
    <property type="entry name" value="Thiolase_N"/>
</dbReference>
<dbReference type="Pfam" id="PF00108">
    <property type="entry name" value="Thiolase_N"/>
    <property type="match status" value="1"/>
</dbReference>
<dbReference type="EMBL" id="NVSR01000130">
    <property type="protein sequence ID" value="PCI23997.1"/>
    <property type="molecule type" value="Genomic_DNA"/>
</dbReference>
<organism evidence="9 10">
    <name type="scientific">SAR324 cluster bacterium</name>
    <dbReference type="NCBI Taxonomy" id="2024889"/>
    <lineage>
        <taxon>Bacteria</taxon>
        <taxon>Deltaproteobacteria</taxon>
        <taxon>SAR324 cluster</taxon>
    </lineage>
</organism>
<dbReference type="FunFam" id="3.40.47.10:FF:000010">
    <property type="entry name" value="Acetyl-CoA acetyltransferase (Thiolase)"/>
    <property type="match status" value="1"/>
</dbReference>
<dbReference type="EC" id="2.3.1.16" evidence="4"/>
<evidence type="ECO:0000256" key="4">
    <source>
        <dbReference type="ARBA" id="ARBA00024073"/>
    </source>
</evidence>
<evidence type="ECO:0000259" key="7">
    <source>
        <dbReference type="Pfam" id="PF00108"/>
    </source>
</evidence>
<evidence type="ECO:0000259" key="8">
    <source>
        <dbReference type="Pfam" id="PF02803"/>
    </source>
</evidence>
<sequence>MMDAYIVEAKRTPIGRSHQDKGILRNIRADELLAKLMTYFAKEVIPAEKVDDVLIGCVGQHLEQGKNLGRLAGLLAGFPESVPATTINRLCGSSLQAFNFGAANLECGQDAIILAGGVEHMHHVPMLAALDYHEELLKQYEFPFNNMGLTAEKVAKAYEISRQEQDEFAQESHRKAVKAQESGYFDTEILGIQVGSDLVTQDQSPRGNTTLERLGELKTIFMEKGTVTAGNSSPLNDGASLTCLANAASCRELGLKKRAQVIGFSVVGLDPTMMGMGPVPAVQKLLQRQRMTVDDVDLFEINEAFASQSIASIRELKIPTEKVNPAGGAIALGHPLGCTGTRLITTLLHNLERLDQEVGVAAMCIGHGQGIATMIKRG</sequence>
<dbReference type="Pfam" id="PF02803">
    <property type="entry name" value="Thiolase_C"/>
    <property type="match status" value="1"/>
</dbReference>
<dbReference type="SUPFAM" id="SSF53901">
    <property type="entry name" value="Thiolase-like"/>
    <property type="match status" value="2"/>
</dbReference>
<dbReference type="GO" id="GO:0005737">
    <property type="term" value="C:cytoplasm"/>
    <property type="evidence" value="ECO:0007669"/>
    <property type="project" value="UniProtKB-ARBA"/>
</dbReference>
<feature type="active site" description="Proton acceptor" evidence="5">
    <location>
        <position position="334"/>
    </location>
</feature>
<dbReference type="PANTHER" id="PTHR43853">
    <property type="entry name" value="3-KETOACYL-COA THIOLASE, PEROXISOMAL"/>
    <property type="match status" value="1"/>
</dbReference>
<dbReference type="GO" id="GO:0003988">
    <property type="term" value="F:acetyl-CoA C-acyltransferase activity"/>
    <property type="evidence" value="ECO:0007669"/>
    <property type="project" value="UniProtKB-EC"/>
</dbReference>
<dbReference type="PIRSF" id="PIRSF000429">
    <property type="entry name" value="Ac-CoA_Ac_transf"/>
    <property type="match status" value="1"/>
</dbReference>
<feature type="domain" description="Thiolase N-terminal" evidence="7">
    <location>
        <begin position="5"/>
        <end position="245"/>
    </location>
</feature>
<dbReference type="AlphaFoldDB" id="A0A2A4STA7"/>
<dbReference type="Proteomes" id="UP000218113">
    <property type="component" value="Unassembled WGS sequence"/>
</dbReference>
<feature type="domain" description="Thiolase C-terminal" evidence="8">
    <location>
        <begin position="256"/>
        <end position="376"/>
    </location>
</feature>
<protein>
    <recommendedName>
        <fullName evidence="4">acetyl-CoA C-acyltransferase</fullName>
        <ecNumber evidence="4">2.3.1.16</ecNumber>
    </recommendedName>
</protein>
<dbReference type="NCBIfam" id="TIGR01930">
    <property type="entry name" value="AcCoA-C-Actrans"/>
    <property type="match status" value="1"/>
</dbReference>
<evidence type="ECO:0000256" key="2">
    <source>
        <dbReference type="ARBA" id="ARBA00022679"/>
    </source>
</evidence>
<gene>
    <name evidence="9" type="primary">fadA</name>
    <name evidence="9" type="ORF">COB67_12115</name>
</gene>
<dbReference type="InterPro" id="IPR020617">
    <property type="entry name" value="Thiolase_C"/>
</dbReference>
<dbReference type="Gene3D" id="3.40.47.10">
    <property type="match status" value="2"/>
</dbReference>
<dbReference type="CDD" id="cd00751">
    <property type="entry name" value="thiolase"/>
    <property type="match status" value="1"/>
</dbReference>
<comment type="caution">
    <text evidence="9">The sequence shown here is derived from an EMBL/GenBank/DDBJ whole genome shotgun (WGS) entry which is preliminary data.</text>
</comment>